<protein>
    <submittedName>
        <fullName evidence="2">Uncharacterized protein</fullName>
    </submittedName>
</protein>
<dbReference type="EMBL" id="BPLR01014225">
    <property type="protein sequence ID" value="GIY67315.1"/>
    <property type="molecule type" value="Genomic_DNA"/>
</dbReference>
<comment type="caution">
    <text evidence="2">The sequence shown here is derived from an EMBL/GenBank/DDBJ whole genome shotgun (WGS) entry which is preliminary data.</text>
</comment>
<evidence type="ECO:0000256" key="1">
    <source>
        <dbReference type="SAM" id="MobiDB-lite"/>
    </source>
</evidence>
<accession>A0AAV4VAN0</accession>
<proteinExistence type="predicted"/>
<keyword evidence="3" id="KW-1185">Reference proteome</keyword>
<reference evidence="2 3" key="1">
    <citation type="submission" date="2021-06" db="EMBL/GenBank/DDBJ databases">
        <title>Caerostris extrusa draft genome.</title>
        <authorList>
            <person name="Kono N."/>
            <person name="Arakawa K."/>
        </authorList>
    </citation>
    <scope>NUCLEOTIDE SEQUENCE [LARGE SCALE GENOMIC DNA]</scope>
</reference>
<dbReference type="AlphaFoldDB" id="A0AAV4VAN0"/>
<sequence>MREPYSPKISRAALNTNFKMTAVTPSEQDSGIRNYPGSKLAGPQNNGRRSIEKKYSTKYKKSSLFASFAEGLHFVVSSAEGSLPEMLTHQRNVCS</sequence>
<evidence type="ECO:0000313" key="2">
    <source>
        <dbReference type="EMBL" id="GIY67315.1"/>
    </source>
</evidence>
<organism evidence="2 3">
    <name type="scientific">Caerostris extrusa</name>
    <name type="common">Bark spider</name>
    <name type="synonym">Caerostris bankana</name>
    <dbReference type="NCBI Taxonomy" id="172846"/>
    <lineage>
        <taxon>Eukaryota</taxon>
        <taxon>Metazoa</taxon>
        <taxon>Ecdysozoa</taxon>
        <taxon>Arthropoda</taxon>
        <taxon>Chelicerata</taxon>
        <taxon>Arachnida</taxon>
        <taxon>Araneae</taxon>
        <taxon>Araneomorphae</taxon>
        <taxon>Entelegynae</taxon>
        <taxon>Araneoidea</taxon>
        <taxon>Araneidae</taxon>
        <taxon>Caerostris</taxon>
    </lineage>
</organism>
<gene>
    <name evidence="2" type="ORF">CEXT_224411</name>
</gene>
<feature type="region of interest" description="Disordered" evidence="1">
    <location>
        <begin position="25"/>
        <end position="49"/>
    </location>
</feature>
<name>A0AAV4VAN0_CAEEX</name>
<dbReference type="Proteomes" id="UP001054945">
    <property type="component" value="Unassembled WGS sequence"/>
</dbReference>
<evidence type="ECO:0000313" key="3">
    <source>
        <dbReference type="Proteomes" id="UP001054945"/>
    </source>
</evidence>